<dbReference type="AlphaFoldDB" id="A0A921MSE2"/>
<dbReference type="RefSeq" id="WP_273306338.1">
    <property type="nucleotide sequence ID" value="NZ_DYUD01000023.1"/>
</dbReference>
<dbReference type="EMBL" id="DYUD01000023">
    <property type="protein sequence ID" value="HJG89291.1"/>
    <property type="molecule type" value="Genomic_DNA"/>
</dbReference>
<reference evidence="2" key="2">
    <citation type="submission" date="2021-09" db="EMBL/GenBank/DDBJ databases">
        <authorList>
            <person name="Gilroy R."/>
        </authorList>
    </citation>
    <scope>NUCLEOTIDE SEQUENCE</scope>
    <source>
        <strain evidence="2">CHK121-7720</strain>
    </source>
</reference>
<comment type="caution">
    <text evidence="2">The sequence shown here is derived from an EMBL/GenBank/DDBJ whole genome shotgun (WGS) entry which is preliminary data.</text>
</comment>
<dbReference type="PANTHER" id="PTHR35813:SF1">
    <property type="entry name" value="INNER MEMBRANE PROTEIN YBAN"/>
    <property type="match status" value="1"/>
</dbReference>
<protein>
    <submittedName>
        <fullName evidence="2">YbaN family protein</fullName>
    </submittedName>
</protein>
<evidence type="ECO:0000313" key="3">
    <source>
        <dbReference type="Proteomes" id="UP000757103"/>
    </source>
</evidence>
<keyword evidence="1" id="KW-0472">Membrane</keyword>
<proteinExistence type="predicted"/>
<dbReference type="PIRSF" id="PIRSF016789">
    <property type="entry name" value="DUF454"/>
    <property type="match status" value="1"/>
</dbReference>
<organism evidence="2 3">
    <name type="scientific">Barnesiella viscericola</name>
    <dbReference type="NCBI Taxonomy" id="397865"/>
    <lineage>
        <taxon>Bacteria</taxon>
        <taxon>Pseudomonadati</taxon>
        <taxon>Bacteroidota</taxon>
        <taxon>Bacteroidia</taxon>
        <taxon>Bacteroidales</taxon>
        <taxon>Barnesiellaceae</taxon>
        <taxon>Barnesiella</taxon>
    </lineage>
</organism>
<feature type="transmembrane region" description="Helical" evidence="1">
    <location>
        <begin position="70"/>
        <end position="89"/>
    </location>
</feature>
<sequence>MKAIYILLGGLSLGLGVAGIFLPLLPTTPFLLLSAALWLRSSPRLYHWLLNHKRLGPYIRDFLEHKAIPLRVKIISVSLVWITLLYCALFVARVWWLALLFILLAMALSWHILSYKTRR</sequence>
<evidence type="ECO:0000256" key="1">
    <source>
        <dbReference type="SAM" id="Phobius"/>
    </source>
</evidence>
<evidence type="ECO:0000313" key="2">
    <source>
        <dbReference type="EMBL" id="HJG89291.1"/>
    </source>
</evidence>
<feature type="transmembrane region" description="Helical" evidence="1">
    <location>
        <begin position="5"/>
        <end position="24"/>
    </location>
</feature>
<dbReference type="GO" id="GO:0005886">
    <property type="term" value="C:plasma membrane"/>
    <property type="evidence" value="ECO:0007669"/>
    <property type="project" value="TreeGrafter"/>
</dbReference>
<keyword evidence="1" id="KW-0812">Transmembrane</keyword>
<reference evidence="2" key="1">
    <citation type="journal article" date="2021" name="PeerJ">
        <title>Extensive microbial diversity within the chicken gut microbiome revealed by metagenomics and culture.</title>
        <authorList>
            <person name="Gilroy R."/>
            <person name="Ravi A."/>
            <person name="Getino M."/>
            <person name="Pursley I."/>
            <person name="Horton D.L."/>
            <person name="Alikhan N.F."/>
            <person name="Baker D."/>
            <person name="Gharbi K."/>
            <person name="Hall N."/>
            <person name="Watson M."/>
            <person name="Adriaenssens E.M."/>
            <person name="Foster-Nyarko E."/>
            <person name="Jarju S."/>
            <person name="Secka A."/>
            <person name="Antonio M."/>
            <person name="Oren A."/>
            <person name="Chaudhuri R.R."/>
            <person name="La Ragione R."/>
            <person name="Hildebrand F."/>
            <person name="Pallen M.J."/>
        </authorList>
    </citation>
    <scope>NUCLEOTIDE SEQUENCE</scope>
    <source>
        <strain evidence="2">CHK121-7720</strain>
    </source>
</reference>
<feature type="transmembrane region" description="Helical" evidence="1">
    <location>
        <begin position="95"/>
        <end position="113"/>
    </location>
</feature>
<gene>
    <name evidence="2" type="ORF">K8U91_07465</name>
</gene>
<dbReference type="Pfam" id="PF04304">
    <property type="entry name" value="DUF454"/>
    <property type="match status" value="1"/>
</dbReference>
<dbReference type="InterPro" id="IPR007401">
    <property type="entry name" value="DUF454"/>
</dbReference>
<dbReference type="Proteomes" id="UP000757103">
    <property type="component" value="Unassembled WGS sequence"/>
</dbReference>
<name>A0A921MSE2_9BACT</name>
<dbReference type="PANTHER" id="PTHR35813">
    <property type="entry name" value="INNER MEMBRANE PROTEIN YBAN"/>
    <property type="match status" value="1"/>
</dbReference>
<accession>A0A921MSE2</accession>
<keyword evidence="1" id="KW-1133">Transmembrane helix</keyword>